<dbReference type="Proteomes" id="UP000007800">
    <property type="component" value="Unassembled WGS sequence"/>
</dbReference>
<gene>
    <name evidence="2" type="ORF">Pmar_PMAR022052</name>
</gene>
<dbReference type="GeneID" id="9049429"/>
<dbReference type="Pfam" id="PF00078">
    <property type="entry name" value="RVT_1"/>
    <property type="match status" value="1"/>
</dbReference>
<dbReference type="SUPFAM" id="SSF56672">
    <property type="entry name" value="DNA/RNA polymerases"/>
    <property type="match status" value="1"/>
</dbReference>
<dbReference type="EMBL" id="GG671439">
    <property type="protein sequence ID" value="EER18945.1"/>
    <property type="molecule type" value="Genomic_DNA"/>
</dbReference>
<dbReference type="OrthoDB" id="8066053at2759"/>
<name>C5K9A4_PERM5</name>
<accession>C5K9A4</accession>
<dbReference type="AlphaFoldDB" id="C5K9A4"/>
<dbReference type="InterPro" id="IPR043502">
    <property type="entry name" value="DNA/RNA_pol_sf"/>
</dbReference>
<dbReference type="InterPro" id="IPR000477">
    <property type="entry name" value="RT_dom"/>
</dbReference>
<protein>
    <recommendedName>
        <fullName evidence="1">Reverse transcriptase domain-containing protein</fullName>
    </recommendedName>
</protein>
<feature type="domain" description="Reverse transcriptase" evidence="1">
    <location>
        <begin position="1"/>
        <end position="114"/>
    </location>
</feature>
<keyword evidence="3" id="KW-1185">Reference proteome</keyword>
<evidence type="ECO:0000313" key="2">
    <source>
        <dbReference type="EMBL" id="EER18945.1"/>
    </source>
</evidence>
<reference evidence="2 3" key="1">
    <citation type="submission" date="2008-07" db="EMBL/GenBank/DDBJ databases">
        <authorList>
            <person name="El-Sayed N."/>
            <person name="Caler E."/>
            <person name="Inman J."/>
            <person name="Amedeo P."/>
            <person name="Hass B."/>
            <person name="Wortman J."/>
        </authorList>
    </citation>
    <scope>NUCLEOTIDE SEQUENCE [LARGE SCALE GENOMIC DNA]</scope>
    <source>
        <strain evidence="3">ATCC 50983 / TXsc</strain>
    </source>
</reference>
<organism evidence="3">
    <name type="scientific">Perkinsus marinus (strain ATCC 50983 / TXsc)</name>
    <dbReference type="NCBI Taxonomy" id="423536"/>
    <lineage>
        <taxon>Eukaryota</taxon>
        <taxon>Sar</taxon>
        <taxon>Alveolata</taxon>
        <taxon>Perkinsozoa</taxon>
        <taxon>Perkinsea</taxon>
        <taxon>Perkinsida</taxon>
        <taxon>Perkinsidae</taxon>
        <taxon>Perkinsus</taxon>
    </lineage>
</organism>
<proteinExistence type="predicted"/>
<evidence type="ECO:0000259" key="1">
    <source>
        <dbReference type="PROSITE" id="PS50878"/>
    </source>
</evidence>
<sequence length="128" mass="14122">MCMTKGGTPQGGVLSPVIYRLFHALVMDIPGRAVAQDVLVKTISYADDMIILIGVDSQEKLEEATKDIEALERELPTFGLAMAREKSAILSNDLQDECLGIVVKRSIPFLGMRIDLSGRWAPHVVYMM</sequence>
<dbReference type="InParanoid" id="C5K9A4"/>
<evidence type="ECO:0000313" key="3">
    <source>
        <dbReference type="Proteomes" id="UP000007800"/>
    </source>
</evidence>
<dbReference type="PROSITE" id="PS50878">
    <property type="entry name" value="RT_POL"/>
    <property type="match status" value="1"/>
</dbReference>
<dbReference type="RefSeq" id="XP_002787149.1">
    <property type="nucleotide sequence ID" value="XM_002787103.1"/>
</dbReference>